<dbReference type="RefSeq" id="WP_108904810.1">
    <property type="nucleotide sequence ID" value="NZ_CP029187.1"/>
</dbReference>
<protein>
    <submittedName>
        <fullName evidence="3">ATPase</fullName>
    </submittedName>
</protein>
<keyword evidence="4" id="KW-1185">Reference proteome</keyword>
<dbReference type="InterPro" id="IPR013538">
    <property type="entry name" value="ASHA1/2-like_C"/>
</dbReference>
<dbReference type="InterPro" id="IPR023393">
    <property type="entry name" value="START-like_dom_sf"/>
</dbReference>
<dbReference type="EMBL" id="CP029187">
    <property type="protein sequence ID" value="AWI27039.1"/>
    <property type="molecule type" value="Genomic_DNA"/>
</dbReference>
<comment type="similarity">
    <text evidence="1">Belongs to the AHA1 family.</text>
</comment>
<dbReference type="KEGG" id="fpal:HYN49_14625"/>
<reference evidence="3 4" key="1">
    <citation type="submission" date="2018-05" db="EMBL/GenBank/DDBJ databases">
        <title>Genome sequencing of Flavobacterium sp. HYN0049.</title>
        <authorList>
            <person name="Yi H."/>
            <person name="Baek C."/>
        </authorList>
    </citation>
    <scope>NUCLEOTIDE SEQUENCE [LARGE SCALE GENOMIC DNA]</scope>
    <source>
        <strain evidence="3 4">HYN0049</strain>
    </source>
</reference>
<evidence type="ECO:0000259" key="2">
    <source>
        <dbReference type="Pfam" id="PF08327"/>
    </source>
</evidence>
<evidence type="ECO:0000313" key="4">
    <source>
        <dbReference type="Proteomes" id="UP000244937"/>
    </source>
</evidence>
<gene>
    <name evidence="3" type="ORF">HYN49_14625</name>
</gene>
<dbReference type="AlphaFoldDB" id="A0A2S1SKX9"/>
<feature type="domain" description="Activator of Hsp90 ATPase homologue 1/2-like C-terminal" evidence="2">
    <location>
        <begin position="15"/>
        <end position="136"/>
    </location>
</feature>
<dbReference type="OrthoDB" id="287565at2"/>
<accession>A0A2S1SKX9</accession>
<organism evidence="3 4">
    <name type="scientific">Flavobacterium pallidum</name>
    <dbReference type="NCBI Taxonomy" id="2172098"/>
    <lineage>
        <taxon>Bacteria</taxon>
        <taxon>Pseudomonadati</taxon>
        <taxon>Bacteroidota</taxon>
        <taxon>Flavobacteriia</taxon>
        <taxon>Flavobacteriales</taxon>
        <taxon>Flavobacteriaceae</taxon>
        <taxon>Flavobacterium</taxon>
    </lineage>
</organism>
<proteinExistence type="inferred from homology"/>
<dbReference type="CDD" id="cd07814">
    <property type="entry name" value="SRPBCC_CalC_Aha1-like"/>
    <property type="match status" value="1"/>
</dbReference>
<evidence type="ECO:0000313" key="3">
    <source>
        <dbReference type="EMBL" id="AWI27039.1"/>
    </source>
</evidence>
<name>A0A2S1SKX9_9FLAO</name>
<dbReference type="Gene3D" id="3.30.530.20">
    <property type="match status" value="1"/>
</dbReference>
<sequence>MAATDFTYVLKTDKSPAAVFRAIVNVRAWWSGYYNEEITGDTEKLHDEFSFRAGDGAHYSKHKLIEVIPDKKVVWLTTDGALSFVEKKDEWVGTKIIFEISEKDGETQLTFTHEGLTPELPCYDSCAPAWSQYLEHKLLPLINSQMTNN</sequence>
<dbReference type="Proteomes" id="UP000244937">
    <property type="component" value="Chromosome"/>
</dbReference>
<dbReference type="SUPFAM" id="SSF55961">
    <property type="entry name" value="Bet v1-like"/>
    <property type="match status" value="1"/>
</dbReference>
<dbReference type="Pfam" id="PF08327">
    <property type="entry name" value="AHSA1"/>
    <property type="match status" value="1"/>
</dbReference>
<evidence type="ECO:0000256" key="1">
    <source>
        <dbReference type="ARBA" id="ARBA00006817"/>
    </source>
</evidence>